<comment type="caution">
    <text evidence="1">The sequence shown here is derived from an EMBL/GenBank/DDBJ whole genome shotgun (WGS) entry which is preliminary data.</text>
</comment>
<keyword evidence="2" id="KW-1185">Reference proteome</keyword>
<evidence type="ECO:0000313" key="2">
    <source>
        <dbReference type="Proteomes" id="UP001461163"/>
    </source>
</evidence>
<evidence type="ECO:0000313" key="1">
    <source>
        <dbReference type="EMBL" id="MEM5498164.1"/>
    </source>
</evidence>
<accession>A0ABU9SXE1</accession>
<proteinExistence type="predicted"/>
<sequence length="134" mass="15154">MNNRTFAAHGGLKITREGQLLIIYAQGPGNTEMVLKYQKELHDYRVKMSAKPWASLTIFSGEPLLPPEASSLMVDSIKQAQQLNLVANAIIFDNVQYKTISQQFWSNILQQTTLKHGFFEEEAAAKTWLKEQIG</sequence>
<dbReference type="Proteomes" id="UP001461163">
    <property type="component" value="Unassembled WGS sequence"/>
</dbReference>
<gene>
    <name evidence="1" type="ORF">WNY77_12210</name>
</gene>
<reference evidence="1 2" key="1">
    <citation type="submission" date="2024-03" db="EMBL/GenBank/DDBJ databases">
        <title>Community enrichment and isolation of bacterial strains for fucoidan degradation.</title>
        <authorList>
            <person name="Sichert A."/>
        </authorList>
    </citation>
    <scope>NUCLEOTIDE SEQUENCE [LARGE SCALE GENOMIC DNA]</scope>
    <source>
        <strain evidence="1 2">AS12</strain>
    </source>
</reference>
<protein>
    <recommendedName>
        <fullName evidence="3">STAS/SEC14 domain-containing protein</fullName>
    </recommendedName>
</protein>
<dbReference type="RefSeq" id="WP_342881858.1">
    <property type="nucleotide sequence ID" value="NZ_JBBMQS010000006.1"/>
</dbReference>
<evidence type="ECO:0008006" key="3">
    <source>
        <dbReference type="Google" id="ProtNLM"/>
    </source>
</evidence>
<organism evidence="1 2">
    <name type="scientific">Paraglaciecola mesophila</name>
    <dbReference type="NCBI Taxonomy" id="197222"/>
    <lineage>
        <taxon>Bacteria</taxon>
        <taxon>Pseudomonadati</taxon>
        <taxon>Pseudomonadota</taxon>
        <taxon>Gammaproteobacteria</taxon>
        <taxon>Alteromonadales</taxon>
        <taxon>Alteromonadaceae</taxon>
        <taxon>Paraglaciecola</taxon>
    </lineage>
</organism>
<dbReference type="EMBL" id="JBBMQS010000006">
    <property type="protein sequence ID" value="MEM5498164.1"/>
    <property type="molecule type" value="Genomic_DNA"/>
</dbReference>
<name>A0ABU9SXE1_9ALTE</name>